<gene>
    <name evidence="1" type="ORF">METZ01_LOCUS84799</name>
</gene>
<sequence>MQQLELIVGLKIMVISDTNSERIMNLIQKVLIHVLGIAGDHEIDPFSLQPISVSPSIPLSRQEAVVL</sequence>
<name>A0A381UUX8_9ZZZZ</name>
<organism evidence="1">
    <name type="scientific">marine metagenome</name>
    <dbReference type="NCBI Taxonomy" id="408172"/>
    <lineage>
        <taxon>unclassified sequences</taxon>
        <taxon>metagenomes</taxon>
        <taxon>ecological metagenomes</taxon>
    </lineage>
</organism>
<proteinExistence type="predicted"/>
<accession>A0A381UUX8</accession>
<protein>
    <submittedName>
        <fullName evidence="1">Uncharacterized protein</fullName>
    </submittedName>
</protein>
<dbReference type="EMBL" id="UINC01007194">
    <property type="protein sequence ID" value="SVA31945.1"/>
    <property type="molecule type" value="Genomic_DNA"/>
</dbReference>
<reference evidence="1" key="1">
    <citation type="submission" date="2018-05" db="EMBL/GenBank/DDBJ databases">
        <authorList>
            <person name="Lanie J.A."/>
            <person name="Ng W.-L."/>
            <person name="Kazmierczak K.M."/>
            <person name="Andrzejewski T.M."/>
            <person name="Davidsen T.M."/>
            <person name="Wayne K.J."/>
            <person name="Tettelin H."/>
            <person name="Glass J.I."/>
            <person name="Rusch D."/>
            <person name="Podicherti R."/>
            <person name="Tsui H.-C.T."/>
            <person name="Winkler M.E."/>
        </authorList>
    </citation>
    <scope>NUCLEOTIDE SEQUENCE</scope>
</reference>
<dbReference type="AlphaFoldDB" id="A0A381UUX8"/>
<evidence type="ECO:0000313" key="1">
    <source>
        <dbReference type="EMBL" id="SVA31945.1"/>
    </source>
</evidence>